<sequence length="122" mass="14003">MKNNILAFILILCAISHAIHSQITSEYNTNQNSYENIDIIKTYGRVSDKGYVSIDMLKKLGNASFFNSNLVDAAKWYDKLFSLTTDFETVYYYRYAQSLKAVGNTLKAEKMMSIFIEKSKIN</sequence>
<dbReference type="Proteomes" id="UP000183658">
    <property type="component" value="Unassembled WGS sequence"/>
</dbReference>
<evidence type="ECO:0000313" key="3">
    <source>
        <dbReference type="Proteomes" id="UP000183658"/>
    </source>
</evidence>
<feature type="signal peptide" evidence="1">
    <location>
        <begin position="1"/>
        <end position="18"/>
    </location>
</feature>
<evidence type="ECO:0000313" key="2">
    <source>
        <dbReference type="EMBL" id="SER71225.1"/>
    </source>
</evidence>
<keyword evidence="3" id="KW-1185">Reference proteome</keyword>
<protein>
    <recommendedName>
        <fullName evidence="4">Flagellar motor protein MotB</fullName>
    </recommendedName>
</protein>
<evidence type="ECO:0008006" key="4">
    <source>
        <dbReference type="Google" id="ProtNLM"/>
    </source>
</evidence>
<dbReference type="AlphaFoldDB" id="A0A1H9RF91"/>
<proteinExistence type="predicted"/>
<dbReference type="RefSeq" id="WP_074724629.1">
    <property type="nucleotide sequence ID" value="NZ_CBCRVS010000021.1"/>
</dbReference>
<dbReference type="InterPro" id="IPR011990">
    <property type="entry name" value="TPR-like_helical_dom_sf"/>
</dbReference>
<reference evidence="3" key="1">
    <citation type="submission" date="2016-10" db="EMBL/GenBank/DDBJ databases">
        <authorList>
            <person name="Varghese N."/>
            <person name="Submissions S."/>
        </authorList>
    </citation>
    <scope>NUCLEOTIDE SEQUENCE [LARGE SCALE GENOMIC DNA]</scope>
    <source>
        <strain evidence="3">DSM 15719</strain>
    </source>
</reference>
<accession>A0A1H9RF91</accession>
<dbReference type="SUPFAM" id="SSF48452">
    <property type="entry name" value="TPR-like"/>
    <property type="match status" value="1"/>
</dbReference>
<keyword evidence="1" id="KW-0732">Signal</keyword>
<evidence type="ECO:0000256" key="1">
    <source>
        <dbReference type="SAM" id="SignalP"/>
    </source>
</evidence>
<name>A0A1H9RF91_FLAFI</name>
<feature type="chain" id="PRO_5010176474" description="Flagellar motor protein MotB" evidence="1">
    <location>
        <begin position="19"/>
        <end position="122"/>
    </location>
</feature>
<dbReference type="OrthoDB" id="1324191at2"/>
<organism evidence="2 3">
    <name type="scientific">Flavobacterium frigoris</name>
    <dbReference type="NCBI Taxonomy" id="229204"/>
    <lineage>
        <taxon>Bacteria</taxon>
        <taxon>Pseudomonadati</taxon>
        <taxon>Bacteroidota</taxon>
        <taxon>Flavobacteriia</taxon>
        <taxon>Flavobacteriales</taxon>
        <taxon>Flavobacteriaceae</taxon>
        <taxon>Flavobacterium</taxon>
    </lineage>
</organism>
<dbReference type="EMBL" id="FOFZ01000020">
    <property type="protein sequence ID" value="SER71225.1"/>
    <property type="molecule type" value="Genomic_DNA"/>
</dbReference>
<gene>
    <name evidence="2" type="ORF">SAMN05444355_12041</name>
</gene>